<organism evidence="14 15">
    <name type="scientific">Ideonella margarita</name>
    <dbReference type="NCBI Taxonomy" id="2984191"/>
    <lineage>
        <taxon>Bacteria</taxon>
        <taxon>Pseudomonadati</taxon>
        <taxon>Pseudomonadota</taxon>
        <taxon>Betaproteobacteria</taxon>
        <taxon>Burkholderiales</taxon>
        <taxon>Sphaerotilaceae</taxon>
        <taxon>Ideonella</taxon>
    </lineage>
</organism>
<dbReference type="InterPro" id="IPR027304">
    <property type="entry name" value="Trigger_fact/SurA_dom_sf"/>
</dbReference>
<name>A0ABU9C1U7_9BURK</name>
<evidence type="ECO:0000256" key="12">
    <source>
        <dbReference type="SAM" id="Coils"/>
    </source>
</evidence>
<evidence type="ECO:0000259" key="13">
    <source>
        <dbReference type="PROSITE" id="PS50198"/>
    </source>
</evidence>
<evidence type="ECO:0000256" key="2">
    <source>
        <dbReference type="ARBA" id="ARBA00022475"/>
    </source>
</evidence>
<dbReference type="InterPro" id="IPR000297">
    <property type="entry name" value="PPIase_PpiC"/>
</dbReference>
<evidence type="ECO:0000256" key="10">
    <source>
        <dbReference type="ARBA" id="ARBA00042775"/>
    </source>
</evidence>
<keyword evidence="7" id="KW-0143">Chaperone</keyword>
<keyword evidence="2" id="KW-1003">Cell membrane</keyword>
<protein>
    <recommendedName>
        <fullName evidence="9">Periplasmic chaperone PpiD</fullName>
    </recommendedName>
    <alternativeName>
        <fullName evidence="10">Periplasmic folding chaperone</fullName>
    </alternativeName>
</protein>
<evidence type="ECO:0000313" key="14">
    <source>
        <dbReference type="EMBL" id="MEK8045803.1"/>
    </source>
</evidence>
<evidence type="ECO:0000256" key="8">
    <source>
        <dbReference type="ARBA" id="ARBA00038408"/>
    </source>
</evidence>
<dbReference type="InterPro" id="IPR046357">
    <property type="entry name" value="PPIase_dom_sf"/>
</dbReference>
<dbReference type="PROSITE" id="PS50198">
    <property type="entry name" value="PPIC_PPIASE_2"/>
    <property type="match status" value="1"/>
</dbReference>
<sequence length="639" mass="69979">MFDFVRAHTRLLQGLLVLLIFPSFVFFGVQGYSSFTDKANSSVASIDGLSIKQSELEAAHRQQIERLRQQMPQADIKMFDTPEMQRQTLDALVRERVLMTSVVKDHLVVSDTRLQRLFKTDPQYAALRDADGYVNQAFLAARGMSSEMFAEQLRQDYAMRQVLAGVTDTPLSGKTVTDGAVLALLDQRDVQLQKFDAKDYLAKVSPTDADIEAFYKSHTAQFRSPEDANIEFVVLDLAALKKQVTVSDDDLQKYYAENASRYTSQEERRASHILINAAKDAPAAEREKAKAKAEALLAEVRKAPTTFAAVAKKNSNDPGSADKGGDLDFFGRGAMVKPFEDAIFSMKAGEISNVVESDFGFHIIQMTGARGGERKSFESVKAEIVDEVSKQLAQKRYAEAAEQFSNMVYEMPESLQPVIDKLKLSRQAATVRRQAAQGATGPLASAKLLEALFSTDALKNKRNTEAVETGPNQLVSARVVEYHPERVLPLVEVRAQVLEQVRIEQAASAARKDGQARVEALKKSPEDKLPQSLMVSRTGAQGLPRQIIDAALRADVSKGAVAVGVDMGNQGFVAMKVVRQVPREATDADVERARPYVAQALAAAESAAFLEALKKRFKVEVKLPAATAAADAAASSAKN</sequence>
<dbReference type="Gene3D" id="1.10.4030.10">
    <property type="entry name" value="Porin chaperone SurA, peptide-binding domain"/>
    <property type="match status" value="1"/>
</dbReference>
<evidence type="ECO:0000256" key="4">
    <source>
        <dbReference type="ARBA" id="ARBA00022692"/>
    </source>
</evidence>
<dbReference type="PANTHER" id="PTHR47529:SF1">
    <property type="entry name" value="PERIPLASMIC CHAPERONE PPID"/>
    <property type="match status" value="1"/>
</dbReference>
<keyword evidence="3" id="KW-0997">Cell inner membrane</keyword>
<keyword evidence="11 14" id="KW-0413">Isomerase</keyword>
<evidence type="ECO:0000256" key="3">
    <source>
        <dbReference type="ARBA" id="ARBA00022519"/>
    </source>
</evidence>
<dbReference type="InterPro" id="IPR052029">
    <property type="entry name" value="PpiD_chaperone"/>
</dbReference>
<dbReference type="EMBL" id="JBBUTI010000004">
    <property type="protein sequence ID" value="MEK8045803.1"/>
    <property type="molecule type" value="Genomic_DNA"/>
</dbReference>
<evidence type="ECO:0000256" key="1">
    <source>
        <dbReference type="ARBA" id="ARBA00004382"/>
    </source>
</evidence>
<comment type="caution">
    <text evidence="14">The sequence shown here is derived from an EMBL/GenBank/DDBJ whole genome shotgun (WGS) entry which is preliminary data.</text>
</comment>
<dbReference type="RefSeq" id="WP_341398088.1">
    <property type="nucleotide sequence ID" value="NZ_JBBUTI010000004.1"/>
</dbReference>
<keyword evidence="12" id="KW-0175">Coiled coil</keyword>
<dbReference type="SUPFAM" id="SSF109998">
    <property type="entry name" value="Triger factor/SurA peptide-binding domain-like"/>
    <property type="match status" value="1"/>
</dbReference>
<evidence type="ECO:0000313" key="15">
    <source>
        <dbReference type="Proteomes" id="UP001379945"/>
    </source>
</evidence>
<proteinExistence type="inferred from homology"/>
<feature type="domain" description="PpiC" evidence="13">
    <location>
        <begin position="265"/>
        <end position="368"/>
    </location>
</feature>
<keyword evidence="4" id="KW-0812">Transmembrane</keyword>
<dbReference type="Gene3D" id="3.10.50.40">
    <property type="match status" value="1"/>
</dbReference>
<dbReference type="PANTHER" id="PTHR47529">
    <property type="entry name" value="PEPTIDYL-PROLYL CIS-TRANS ISOMERASE D"/>
    <property type="match status" value="1"/>
</dbReference>
<gene>
    <name evidence="14" type="ORF">AACH00_05520</name>
</gene>
<comment type="subcellular location">
    <subcellularLocation>
        <location evidence="1">Cell inner membrane</location>
        <topology evidence="1">Single-pass type II membrane protein</topology>
        <orientation evidence="1">Periplasmic side</orientation>
    </subcellularLocation>
</comment>
<feature type="coiled-coil region" evidence="12">
    <location>
        <begin position="274"/>
        <end position="303"/>
    </location>
</feature>
<keyword evidence="5" id="KW-1133">Transmembrane helix</keyword>
<evidence type="ECO:0000256" key="9">
    <source>
        <dbReference type="ARBA" id="ARBA00040743"/>
    </source>
</evidence>
<keyword evidence="11" id="KW-0697">Rotamase</keyword>
<dbReference type="Pfam" id="PF13624">
    <property type="entry name" value="SurA_N_3"/>
    <property type="match status" value="1"/>
</dbReference>
<dbReference type="SUPFAM" id="SSF54534">
    <property type="entry name" value="FKBP-like"/>
    <property type="match status" value="1"/>
</dbReference>
<evidence type="ECO:0000256" key="6">
    <source>
        <dbReference type="ARBA" id="ARBA00023136"/>
    </source>
</evidence>
<dbReference type="Proteomes" id="UP001379945">
    <property type="component" value="Unassembled WGS sequence"/>
</dbReference>
<keyword evidence="6" id="KW-0472">Membrane</keyword>
<evidence type="ECO:0000256" key="11">
    <source>
        <dbReference type="PROSITE-ProRule" id="PRU00278"/>
    </source>
</evidence>
<reference evidence="14 15" key="1">
    <citation type="submission" date="2024-04" db="EMBL/GenBank/DDBJ databases">
        <title>Novel species of the genus Ideonella isolated from streams.</title>
        <authorList>
            <person name="Lu H."/>
        </authorList>
    </citation>
    <scope>NUCLEOTIDE SEQUENCE [LARGE SCALE GENOMIC DNA]</scope>
    <source>
        <strain evidence="14 15">LYT19W</strain>
    </source>
</reference>
<accession>A0ABU9C1U7</accession>
<evidence type="ECO:0000256" key="5">
    <source>
        <dbReference type="ARBA" id="ARBA00022989"/>
    </source>
</evidence>
<keyword evidence="15" id="KW-1185">Reference proteome</keyword>
<dbReference type="GO" id="GO:0003755">
    <property type="term" value="F:peptidyl-prolyl cis-trans isomerase activity"/>
    <property type="evidence" value="ECO:0007669"/>
    <property type="project" value="UniProtKB-EC"/>
</dbReference>
<dbReference type="Pfam" id="PF13616">
    <property type="entry name" value="Rotamase_3"/>
    <property type="match status" value="1"/>
</dbReference>
<evidence type="ECO:0000256" key="7">
    <source>
        <dbReference type="ARBA" id="ARBA00023186"/>
    </source>
</evidence>
<comment type="similarity">
    <text evidence="8">Belongs to the PpiD chaperone family.</text>
</comment>